<dbReference type="Gene3D" id="2.40.70.10">
    <property type="entry name" value="Acid Proteases"/>
    <property type="match status" value="1"/>
</dbReference>
<evidence type="ECO:0000313" key="8">
    <source>
        <dbReference type="RefSeq" id="XP_016508024.1"/>
    </source>
</evidence>
<dbReference type="PANTHER" id="PTHR37984:SF5">
    <property type="entry name" value="PROTEIN NYNRIN-LIKE"/>
    <property type="match status" value="1"/>
</dbReference>
<name>A0A1S4D424_TOBAC</name>
<feature type="region of interest" description="Disordered" evidence="6">
    <location>
        <begin position="26"/>
        <end position="57"/>
    </location>
</feature>
<keyword evidence="4" id="KW-0378">Hydrolase</keyword>
<proteinExistence type="predicted"/>
<dbReference type="PANTHER" id="PTHR37984">
    <property type="entry name" value="PROTEIN CBG26694"/>
    <property type="match status" value="1"/>
</dbReference>
<evidence type="ECO:0000256" key="3">
    <source>
        <dbReference type="ARBA" id="ARBA00022722"/>
    </source>
</evidence>
<organism evidence="8">
    <name type="scientific">Nicotiana tabacum</name>
    <name type="common">Common tobacco</name>
    <dbReference type="NCBI Taxonomy" id="4097"/>
    <lineage>
        <taxon>Eukaryota</taxon>
        <taxon>Viridiplantae</taxon>
        <taxon>Streptophyta</taxon>
        <taxon>Embryophyta</taxon>
        <taxon>Tracheophyta</taxon>
        <taxon>Spermatophyta</taxon>
        <taxon>Magnoliopsida</taxon>
        <taxon>eudicotyledons</taxon>
        <taxon>Gunneridae</taxon>
        <taxon>Pentapetalae</taxon>
        <taxon>asterids</taxon>
        <taxon>lamiids</taxon>
        <taxon>Solanales</taxon>
        <taxon>Solanaceae</taxon>
        <taxon>Nicotianoideae</taxon>
        <taxon>Nicotianeae</taxon>
        <taxon>Nicotiana</taxon>
    </lineage>
</organism>
<keyword evidence="1" id="KW-0808">Transferase</keyword>
<dbReference type="SUPFAM" id="SSF56672">
    <property type="entry name" value="DNA/RNA polymerases"/>
    <property type="match status" value="1"/>
</dbReference>
<dbReference type="OMA" id="ITEWPPL"/>
<dbReference type="GO" id="GO:0004519">
    <property type="term" value="F:endonuclease activity"/>
    <property type="evidence" value="ECO:0007669"/>
    <property type="project" value="UniProtKB-KW"/>
</dbReference>
<keyword evidence="5" id="KW-0511">Multifunctional enzyme</keyword>
<dbReference type="KEGG" id="nta:107825658"/>
<dbReference type="GO" id="GO:0016779">
    <property type="term" value="F:nucleotidyltransferase activity"/>
    <property type="evidence" value="ECO:0007669"/>
    <property type="project" value="UniProtKB-KW"/>
</dbReference>
<dbReference type="InterPro" id="IPR021109">
    <property type="entry name" value="Peptidase_aspartic_dom_sf"/>
</dbReference>
<keyword evidence="4" id="KW-0255">Endonuclease</keyword>
<evidence type="ECO:0000259" key="7">
    <source>
        <dbReference type="Pfam" id="PF17919"/>
    </source>
</evidence>
<reference evidence="8" key="1">
    <citation type="submission" date="2025-08" db="UniProtKB">
        <authorList>
            <consortium name="RefSeq"/>
        </authorList>
    </citation>
    <scope>IDENTIFICATION</scope>
</reference>
<evidence type="ECO:0000256" key="6">
    <source>
        <dbReference type="SAM" id="MobiDB-lite"/>
    </source>
</evidence>
<feature type="non-terminal residue" evidence="8">
    <location>
        <position position="586"/>
    </location>
</feature>
<sequence length="586" mass="66017">MELQSQRVDTLPKEIQAAKCLGDYQVEARKDRPQQPVRGGYKGGQPNTGGPSRRCRHCGRPHWNNECPHTQMNAHQAFEDGTDDDADDADQTEPVGAFNAIVGSISKPLTGTSTGIHMGATHNYLASTQVERLGLVVEKGKGRVKAINSPPQPVDRIAKEVPVKLGPYEEKFNLRVVIIDDFELIVGLKFLRQTNTMPAPYADLLLMMGEYGAKPCIIPCIPMKMATENISALQLKKGLKRHEPMFLATLCLEDIERSSGPIHAPMKELLLEFEDIMPQDMPKRLPPRRTVDHEIELVPGEKPPARAPNTIQTLEEHLEHLRKVLARLREHELYAKLSKCSFAQKQIDFLEHVMEEGRIKMDQQKIQAITEWPPLEDIHALRSFLGLCNFYRCFVKSYSLVAVPLTELLKKVTPWDWGPKRAEAFDALKMAMSSSPVLALPDLAKPFEVQTDASIYALGGVLPQEGHPVAYESRKLKDAERRYAAHEKELLAVINCLHLWRHYLLGKTRQFYTEDSFLKVKGNRLYVPKGGDLEGLFWRNATILCGPVIPKDKPDRLTQAGLLEPLAVPKRPWESISLDFIIGLPK</sequence>
<dbReference type="InterPro" id="IPR043502">
    <property type="entry name" value="DNA/RNA_pol_sf"/>
</dbReference>
<keyword evidence="2" id="KW-0548">Nucleotidyltransferase</keyword>
<dbReference type="PaxDb" id="4097-A0A1S4D424"/>
<feature type="domain" description="Reverse transcriptase/retrotransposon-derived protein RNase H-like" evidence="7">
    <location>
        <begin position="417"/>
        <end position="508"/>
    </location>
</feature>
<dbReference type="InterPro" id="IPR041577">
    <property type="entry name" value="RT_RNaseH_2"/>
</dbReference>
<evidence type="ECO:0000256" key="4">
    <source>
        <dbReference type="ARBA" id="ARBA00022759"/>
    </source>
</evidence>
<gene>
    <name evidence="8" type="primary">LOC107825658</name>
</gene>
<protein>
    <recommendedName>
        <fullName evidence="7">Reverse transcriptase/retrotransposon-derived protein RNase H-like domain-containing protein</fullName>
    </recommendedName>
</protein>
<dbReference type="AlphaFoldDB" id="A0A1S4D424"/>
<dbReference type="InterPro" id="IPR043128">
    <property type="entry name" value="Rev_trsase/Diguanyl_cyclase"/>
</dbReference>
<accession>A0A1S4D424</accession>
<evidence type="ECO:0000256" key="2">
    <source>
        <dbReference type="ARBA" id="ARBA00022695"/>
    </source>
</evidence>
<dbReference type="OrthoDB" id="415724at2759"/>
<dbReference type="RefSeq" id="XP_016508024.1">
    <property type="nucleotide sequence ID" value="XM_016652538.1"/>
</dbReference>
<dbReference type="Gene3D" id="3.30.70.270">
    <property type="match status" value="2"/>
</dbReference>
<evidence type="ECO:0000256" key="5">
    <source>
        <dbReference type="ARBA" id="ARBA00023268"/>
    </source>
</evidence>
<keyword evidence="3" id="KW-0540">Nuclease</keyword>
<dbReference type="Pfam" id="PF17919">
    <property type="entry name" value="RT_RNaseH_2"/>
    <property type="match status" value="1"/>
</dbReference>
<dbReference type="STRING" id="4097.A0A1S4D424"/>
<dbReference type="FunFam" id="3.30.70.270:FF:000020">
    <property type="entry name" value="Transposon Tf2-6 polyprotein-like Protein"/>
    <property type="match status" value="1"/>
</dbReference>
<dbReference type="InterPro" id="IPR050951">
    <property type="entry name" value="Retrovirus_Pol_polyprotein"/>
</dbReference>
<evidence type="ECO:0000256" key="1">
    <source>
        <dbReference type="ARBA" id="ARBA00022679"/>
    </source>
</evidence>
<dbReference type="SMR" id="A0A1S4D424"/>